<dbReference type="Proteomes" id="UP000186364">
    <property type="component" value="Unassembled WGS sequence"/>
</dbReference>
<dbReference type="PANTHER" id="PTHR30514">
    <property type="entry name" value="GLUCOKINASE"/>
    <property type="match status" value="1"/>
</dbReference>
<protein>
    <recommendedName>
        <fullName evidence="1">HTH rpiR-type domain-containing protein</fullName>
    </recommendedName>
</protein>
<sequence length="282" mass="30876">MTDLATAIASAGGALTKLEQRIAAYLLTRPEAAAIESSAEIAKTLDVSPMTVSRFFKKLGYESSFEVRSRARADLFGGASRIDNRYEDFSQSVAARDLSSDHNVALQGIDKALDHRKTALWREVVRLVAESDMVFAIGLQTMHYLASGFGMRLRYLRNDVVILDGSDGVYGEFFASSARSKLLIIIDTFRYGANGPRLAEAARGQGAEVVVFCDEQCPWLGRSGEKALIFPSESYYFLGMPVGIHFALTLLIQDVILALGERGKAHVDRISVSQDLFGAYAD</sequence>
<keyword evidence="3" id="KW-1185">Reference proteome</keyword>
<dbReference type="OrthoDB" id="8582409at2"/>
<dbReference type="GO" id="GO:0097367">
    <property type="term" value="F:carbohydrate derivative binding"/>
    <property type="evidence" value="ECO:0007669"/>
    <property type="project" value="InterPro"/>
</dbReference>
<name>A0A1Q9AR34_9HYPH</name>
<dbReference type="Gene3D" id="1.10.10.10">
    <property type="entry name" value="Winged helix-like DNA-binding domain superfamily/Winged helix DNA-binding domain"/>
    <property type="match status" value="1"/>
</dbReference>
<evidence type="ECO:0000313" key="3">
    <source>
        <dbReference type="Proteomes" id="UP000186364"/>
    </source>
</evidence>
<accession>A0A1Q9AR34</accession>
<dbReference type="InterPro" id="IPR009057">
    <property type="entry name" value="Homeodomain-like_sf"/>
</dbReference>
<dbReference type="RefSeq" id="WP_075629668.1">
    <property type="nucleotide sequence ID" value="NZ_FOAM01000018.1"/>
</dbReference>
<evidence type="ECO:0000259" key="1">
    <source>
        <dbReference type="PROSITE" id="PS51071"/>
    </source>
</evidence>
<dbReference type="SUPFAM" id="SSF46689">
    <property type="entry name" value="Homeodomain-like"/>
    <property type="match status" value="1"/>
</dbReference>
<organism evidence="2 3">
    <name type="scientific">Xaviernesmea oryzae</name>
    <dbReference type="NCBI Taxonomy" id="464029"/>
    <lineage>
        <taxon>Bacteria</taxon>
        <taxon>Pseudomonadati</taxon>
        <taxon>Pseudomonadota</taxon>
        <taxon>Alphaproteobacteria</taxon>
        <taxon>Hyphomicrobiales</taxon>
        <taxon>Rhizobiaceae</taxon>
        <taxon>Rhizobium/Agrobacterium group</taxon>
        <taxon>Xaviernesmea</taxon>
    </lineage>
</organism>
<dbReference type="InterPro" id="IPR046348">
    <property type="entry name" value="SIS_dom_sf"/>
</dbReference>
<dbReference type="PROSITE" id="PS51071">
    <property type="entry name" value="HTH_RPIR"/>
    <property type="match status" value="1"/>
</dbReference>
<dbReference type="PANTHER" id="PTHR30514:SF18">
    <property type="entry name" value="RPIR-FAMILY TRANSCRIPTIONAL REGULATOR"/>
    <property type="match status" value="1"/>
</dbReference>
<dbReference type="InterPro" id="IPR000281">
    <property type="entry name" value="HTH_RpiR"/>
</dbReference>
<dbReference type="Gene3D" id="3.40.50.10490">
    <property type="entry name" value="Glucose-6-phosphate isomerase like protein, domain 1"/>
    <property type="match status" value="1"/>
</dbReference>
<dbReference type="GO" id="GO:1901135">
    <property type="term" value="P:carbohydrate derivative metabolic process"/>
    <property type="evidence" value="ECO:0007669"/>
    <property type="project" value="InterPro"/>
</dbReference>
<dbReference type="Pfam" id="PF01418">
    <property type="entry name" value="HTH_6"/>
    <property type="match status" value="1"/>
</dbReference>
<dbReference type="GO" id="GO:0003700">
    <property type="term" value="F:DNA-binding transcription factor activity"/>
    <property type="evidence" value="ECO:0007669"/>
    <property type="project" value="InterPro"/>
</dbReference>
<dbReference type="GO" id="GO:0003677">
    <property type="term" value="F:DNA binding"/>
    <property type="evidence" value="ECO:0007669"/>
    <property type="project" value="InterPro"/>
</dbReference>
<proteinExistence type="predicted"/>
<reference evidence="2 3" key="1">
    <citation type="submission" date="2016-09" db="EMBL/GenBank/DDBJ databases">
        <title>Rhizobium sp. nov., a novel species isolated from the rice rhizosphere.</title>
        <authorList>
            <person name="Zhao J."/>
            <person name="Zhang X."/>
        </authorList>
    </citation>
    <scope>NUCLEOTIDE SEQUENCE [LARGE SCALE GENOMIC DNA]</scope>
    <source>
        <strain evidence="2 3">1.7048</strain>
    </source>
</reference>
<dbReference type="InterPro" id="IPR036388">
    <property type="entry name" value="WH-like_DNA-bd_sf"/>
</dbReference>
<dbReference type="InterPro" id="IPR047640">
    <property type="entry name" value="RpiR-like"/>
</dbReference>
<dbReference type="SUPFAM" id="SSF53697">
    <property type="entry name" value="SIS domain"/>
    <property type="match status" value="1"/>
</dbReference>
<feature type="domain" description="HTH rpiR-type" evidence="1">
    <location>
        <begin position="2"/>
        <end position="78"/>
    </location>
</feature>
<dbReference type="AlphaFoldDB" id="A0A1Q9AR34"/>
<comment type="caution">
    <text evidence="2">The sequence shown here is derived from an EMBL/GenBank/DDBJ whole genome shotgun (WGS) entry which is preliminary data.</text>
</comment>
<gene>
    <name evidence="2" type="ORF">BJF93_12940</name>
</gene>
<dbReference type="EMBL" id="MKIP01000059">
    <property type="protein sequence ID" value="OLP57765.1"/>
    <property type="molecule type" value="Genomic_DNA"/>
</dbReference>
<evidence type="ECO:0000313" key="2">
    <source>
        <dbReference type="EMBL" id="OLP57765.1"/>
    </source>
</evidence>